<accession>A0A9Q1RRK5</accession>
<evidence type="ECO:0008006" key="5">
    <source>
        <dbReference type="Google" id="ProtNLM"/>
    </source>
</evidence>
<dbReference type="Proteomes" id="UP001152561">
    <property type="component" value="Unassembled WGS sequence"/>
</dbReference>
<evidence type="ECO:0000313" key="3">
    <source>
        <dbReference type="EMBL" id="KAJ8569804.1"/>
    </source>
</evidence>
<keyword evidence="2" id="KW-0004">4Fe-4S</keyword>
<organism evidence="3 4">
    <name type="scientific">Anisodus acutangulus</name>
    <dbReference type="NCBI Taxonomy" id="402998"/>
    <lineage>
        <taxon>Eukaryota</taxon>
        <taxon>Viridiplantae</taxon>
        <taxon>Streptophyta</taxon>
        <taxon>Embryophyta</taxon>
        <taxon>Tracheophyta</taxon>
        <taxon>Spermatophyta</taxon>
        <taxon>Magnoliopsida</taxon>
        <taxon>eudicotyledons</taxon>
        <taxon>Gunneridae</taxon>
        <taxon>Pentapetalae</taxon>
        <taxon>asterids</taxon>
        <taxon>lamiids</taxon>
        <taxon>Solanales</taxon>
        <taxon>Solanaceae</taxon>
        <taxon>Solanoideae</taxon>
        <taxon>Hyoscyameae</taxon>
        <taxon>Anisodus</taxon>
    </lineage>
</organism>
<dbReference type="PANTHER" id="PTHR30544:SF9">
    <property type="entry name" value="RADICAL SAM SUPERFAMILY PROTEIN"/>
    <property type="match status" value="1"/>
</dbReference>
<dbReference type="OrthoDB" id="538249at2759"/>
<name>A0A9Q1RRK5_9SOLA</name>
<comment type="cofactor">
    <cofactor evidence="1">
        <name>[4Fe-4S] cluster</name>
        <dbReference type="ChEBI" id="CHEBI:49883"/>
    </cofactor>
</comment>
<evidence type="ECO:0000256" key="2">
    <source>
        <dbReference type="ARBA" id="ARBA00022485"/>
    </source>
</evidence>
<keyword evidence="2" id="KW-0408">Iron</keyword>
<dbReference type="GO" id="GO:0051539">
    <property type="term" value="F:4 iron, 4 sulfur cluster binding"/>
    <property type="evidence" value="ECO:0007669"/>
    <property type="project" value="UniProtKB-KW"/>
</dbReference>
<dbReference type="AlphaFoldDB" id="A0A9Q1RRK5"/>
<evidence type="ECO:0000313" key="4">
    <source>
        <dbReference type="Proteomes" id="UP001152561"/>
    </source>
</evidence>
<dbReference type="GO" id="GO:0070475">
    <property type="term" value="P:rRNA base methylation"/>
    <property type="evidence" value="ECO:0007669"/>
    <property type="project" value="TreeGrafter"/>
</dbReference>
<dbReference type="EMBL" id="JAJAGQ010000002">
    <property type="protein sequence ID" value="KAJ8569804.1"/>
    <property type="molecule type" value="Genomic_DNA"/>
</dbReference>
<dbReference type="InterPro" id="IPR040072">
    <property type="entry name" value="Methyltransferase_A"/>
</dbReference>
<evidence type="ECO:0000256" key="1">
    <source>
        <dbReference type="ARBA" id="ARBA00001966"/>
    </source>
</evidence>
<keyword evidence="4" id="KW-1185">Reference proteome</keyword>
<sequence length="93" mass="10232">MLAGVNDSVEDAKRLIDLVQIIPCKINLITFNLHSGSFFKPTKKEKILEFRNILAEAGCVMLFRCSRGDDQMAACGQLGKPESCEGLKLEVAC</sequence>
<dbReference type="Gene3D" id="3.20.20.70">
    <property type="entry name" value="Aldolase class I"/>
    <property type="match status" value="1"/>
</dbReference>
<dbReference type="GO" id="GO:0030488">
    <property type="term" value="P:tRNA methylation"/>
    <property type="evidence" value="ECO:0007669"/>
    <property type="project" value="TreeGrafter"/>
</dbReference>
<keyword evidence="2" id="KW-0479">Metal-binding</keyword>
<dbReference type="PANTHER" id="PTHR30544">
    <property type="entry name" value="23S RRNA METHYLTRANSFERASE"/>
    <property type="match status" value="1"/>
</dbReference>
<protein>
    <recommendedName>
        <fullName evidence="5">Ribosomal RNA large subunit methyltransferase N</fullName>
    </recommendedName>
</protein>
<keyword evidence="2" id="KW-0411">Iron-sulfur</keyword>
<comment type="caution">
    <text evidence="3">The sequence shown here is derived from an EMBL/GenBank/DDBJ whole genome shotgun (WGS) entry which is preliminary data.</text>
</comment>
<dbReference type="InterPro" id="IPR013785">
    <property type="entry name" value="Aldolase_TIM"/>
</dbReference>
<proteinExistence type="predicted"/>
<reference evidence="4" key="1">
    <citation type="journal article" date="2023" name="Proc. Natl. Acad. Sci. U.S.A.">
        <title>Genomic and structural basis for evolution of tropane alkaloid biosynthesis.</title>
        <authorList>
            <person name="Wanga Y.-J."/>
            <person name="Taina T."/>
            <person name="Yua J.-Y."/>
            <person name="Lia J."/>
            <person name="Xua B."/>
            <person name="Chenc J."/>
            <person name="D'Auriad J.C."/>
            <person name="Huanga J.-P."/>
            <person name="Huanga S.-X."/>
        </authorList>
    </citation>
    <scope>NUCLEOTIDE SEQUENCE [LARGE SCALE GENOMIC DNA]</scope>
    <source>
        <strain evidence="4">cv. KIB-2019</strain>
    </source>
</reference>
<gene>
    <name evidence="3" type="ORF">K7X08_006381</name>
</gene>